<evidence type="ECO:0000313" key="1">
    <source>
        <dbReference type="EMBL" id="JAD95217.1"/>
    </source>
</evidence>
<reference evidence="1" key="1">
    <citation type="submission" date="2014-09" db="EMBL/GenBank/DDBJ databases">
        <authorList>
            <person name="Magalhaes I.L.F."/>
            <person name="Oliveira U."/>
            <person name="Santos F.R."/>
            <person name="Vidigal T.H.D.A."/>
            <person name="Brescovit A.D."/>
            <person name="Santos A.J."/>
        </authorList>
    </citation>
    <scope>NUCLEOTIDE SEQUENCE</scope>
    <source>
        <tissue evidence="1">Shoot tissue taken approximately 20 cm above the soil surface</tissue>
    </source>
</reference>
<accession>A0A0A9EGQ8</accession>
<proteinExistence type="predicted"/>
<protein>
    <submittedName>
        <fullName evidence="1">Uncharacterized protein</fullName>
    </submittedName>
</protein>
<name>A0A0A9EGQ8_ARUDO</name>
<dbReference type="EMBL" id="GBRH01202678">
    <property type="protein sequence ID" value="JAD95217.1"/>
    <property type="molecule type" value="Transcribed_RNA"/>
</dbReference>
<reference evidence="1" key="2">
    <citation type="journal article" date="2015" name="Data Brief">
        <title>Shoot transcriptome of the giant reed, Arundo donax.</title>
        <authorList>
            <person name="Barrero R.A."/>
            <person name="Guerrero F.D."/>
            <person name="Moolhuijzen P."/>
            <person name="Goolsby J.A."/>
            <person name="Tidwell J."/>
            <person name="Bellgard S.E."/>
            <person name="Bellgard M.I."/>
        </authorList>
    </citation>
    <scope>NUCLEOTIDE SEQUENCE</scope>
    <source>
        <tissue evidence="1">Shoot tissue taken approximately 20 cm above the soil surface</tissue>
    </source>
</reference>
<organism evidence="1">
    <name type="scientific">Arundo donax</name>
    <name type="common">Giant reed</name>
    <name type="synonym">Donax arundinaceus</name>
    <dbReference type="NCBI Taxonomy" id="35708"/>
    <lineage>
        <taxon>Eukaryota</taxon>
        <taxon>Viridiplantae</taxon>
        <taxon>Streptophyta</taxon>
        <taxon>Embryophyta</taxon>
        <taxon>Tracheophyta</taxon>
        <taxon>Spermatophyta</taxon>
        <taxon>Magnoliopsida</taxon>
        <taxon>Liliopsida</taxon>
        <taxon>Poales</taxon>
        <taxon>Poaceae</taxon>
        <taxon>PACMAD clade</taxon>
        <taxon>Arundinoideae</taxon>
        <taxon>Arundineae</taxon>
        <taxon>Arundo</taxon>
    </lineage>
</organism>
<sequence>MTTFQFPGKRRQARSRYLHELLIVVPCEFYRISVRETEVLKFGL</sequence>
<dbReference type="AlphaFoldDB" id="A0A0A9EGQ8"/>